<dbReference type="InterPro" id="IPR000914">
    <property type="entry name" value="SBP_5_dom"/>
</dbReference>
<dbReference type="SUPFAM" id="SSF53850">
    <property type="entry name" value="Periplasmic binding protein-like II"/>
    <property type="match status" value="1"/>
</dbReference>
<protein>
    <submittedName>
        <fullName evidence="6">Peptide ABC transporter substrate-binding protein</fullName>
    </submittedName>
</protein>
<keyword evidence="3" id="KW-0813">Transport</keyword>
<dbReference type="PANTHER" id="PTHR30290:SF9">
    <property type="entry name" value="OLIGOPEPTIDE-BINDING PROTEIN APPA"/>
    <property type="match status" value="1"/>
</dbReference>
<comment type="caution">
    <text evidence="6">The sequence shown here is derived from an EMBL/GenBank/DDBJ whole genome shotgun (WGS) entry which is preliminary data.</text>
</comment>
<comment type="subcellular location">
    <subcellularLocation>
        <location evidence="1">Periplasm</location>
    </subcellularLocation>
</comment>
<dbReference type="InterPro" id="IPR039424">
    <property type="entry name" value="SBP_5"/>
</dbReference>
<dbReference type="Gene3D" id="3.40.190.10">
    <property type="entry name" value="Periplasmic binding protein-like II"/>
    <property type="match status" value="1"/>
</dbReference>
<evidence type="ECO:0000256" key="1">
    <source>
        <dbReference type="ARBA" id="ARBA00004418"/>
    </source>
</evidence>
<evidence type="ECO:0000259" key="5">
    <source>
        <dbReference type="Pfam" id="PF00496"/>
    </source>
</evidence>
<evidence type="ECO:0000313" key="7">
    <source>
        <dbReference type="Proteomes" id="UP000584642"/>
    </source>
</evidence>
<keyword evidence="4" id="KW-0732">Signal</keyword>
<dbReference type="InterPro" id="IPR030678">
    <property type="entry name" value="Peptide/Ni-bd"/>
</dbReference>
<feature type="domain" description="Solute-binding protein family 5" evidence="5">
    <location>
        <begin position="84"/>
        <end position="434"/>
    </location>
</feature>
<dbReference type="EMBL" id="JABFDB010000008">
    <property type="protein sequence ID" value="NYZ20478.1"/>
    <property type="molecule type" value="Genomic_DNA"/>
</dbReference>
<dbReference type="Gene3D" id="3.10.105.10">
    <property type="entry name" value="Dipeptide-binding Protein, Domain 3"/>
    <property type="match status" value="1"/>
</dbReference>
<accession>A0ABX2TBF5</accession>
<evidence type="ECO:0000256" key="3">
    <source>
        <dbReference type="ARBA" id="ARBA00022448"/>
    </source>
</evidence>
<evidence type="ECO:0000313" key="6">
    <source>
        <dbReference type="EMBL" id="NYZ20478.1"/>
    </source>
</evidence>
<gene>
    <name evidence="6" type="ORF">HND93_12210</name>
</gene>
<dbReference type="PANTHER" id="PTHR30290">
    <property type="entry name" value="PERIPLASMIC BINDING COMPONENT OF ABC TRANSPORTER"/>
    <property type="match status" value="1"/>
</dbReference>
<dbReference type="Gene3D" id="3.90.76.10">
    <property type="entry name" value="Dipeptide-binding Protein, Domain 1"/>
    <property type="match status" value="1"/>
</dbReference>
<sequence>MAAVPAAAAKDELVIGINQFPANWHPSIEAMATKAYIEGMTRRPFTVYDADWKLVCMLCTELPSVEKGTAVYETRADGSRGVAVTFTIHPDARWGDGKPVTTRDVLFTWEVGRHPQSGFSNFDLYGRDIVSIDVKDERTFTMHRDKPVCDYAAINDFRLLPEHLERPVFDADPATYRNRSVFETDPTNPGLVAGPYRMTEVASGSHVVLEPNPHWWGQKPAFRRIVVRAVENSAALEANLLAGQVDMVAGEVGLPLNQVLALEKRQGQRFRFLYKQGLIYEHIDLNLDNPVLKDLRVRKALLHAIDREAISRQLFEGRQPVAHNQTNPLDRVHAPGYPTYPFDPAAAGRLLDEAGWTDKRGGIRHNAAGERLQVEIMTTAGDRTRELLQQVMQAQWKQAGIDARIVNEPARVLFGQTLKERRFKAMALFAWISSPENIPRTTLHSSMIPTAANGWAGQNMTGFRDAEMDAVIDKLEYVCEPEPNRLLRTRLQQIYAEQLPALPLFFRSDAYVLPPWLDNLVPTGHQGFSSFWVETWRVK</sequence>
<comment type="similarity">
    <text evidence="2">Belongs to the bacterial solute-binding protein 5 family.</text>
</comment>
<evidence type="ECO:0000256" key="2">
    <source>
        <dbReference type="ARBA" id="ARBA00005695"/>
    </source>
</evidence>
<reference evidence="6 7" key="1">
    <citation type="submission" date="2020-05" db="EMBL/GenBank/DDBJ databases">
        <title>Azospirillum oleiclasticum sp. nov, a nitrogen-fixing and heavy crude oil-emulsifying bacterium isolated from the crude oil of Yumen Oilfield.</title>
        <authorList>
            <person name="Wu D."/>
            <person name="Cai M."/>
            <person name="Zhang X."/>
        </authorList>
    </citation>
    <scope>NUCLEOTIDE SEQUENCE [LARGE SCALE GENOMIC DNA]</scope>
    <source>
        <strain evidence="6 7">ROY-1-1-2</strain>
    </source>
</reference>
<dbReference type="Pfam" id="PF00496">
    <property type="entry name" value="SBP_bac_5"/>
    <property type="match status" value="1"/>
</dbReference>
<name>A0ABX2TBF5_9PROT</name>
<keyword evidence="7" id="KW-1185">Reference proteome</keyword>
<dbReference type="Proteomes" id="UP000584642">
    <property type="component" value="Unassembled WGS sequence"/>
</dbReference>
<dbReference type="PIRSF" id="PIRSF002741">
    <property type="entry name" value="MppA"/>
    <property type="match status" value="1"/>
</dbReference>
<organism evidence="6 7">
    <name type="scientific">Azospirillum oleiclasticum</name>
    <dbReference type="NCBI Taxonomy" id="2735135"/>
    <lineage>
        <taxon>Bacteria</taxon>
        <taxon>Pseudomonadati</taxon>
        <taxon>Pseudomonadota</taxon>
        <taxon>Alphaproteobacteria</taxon>
        <taxon>Rhodospirillales</taxon>
        <taxon>Azospirillaceae</taxon>
        <taxon>Azospirillum</taxon>
    </lineage>
</organism>
<dbReference type="CDD" id="cd08513">
    <property type="entry name" value="PBP2_thermophilic_Hb8_like"/>
    <property type="match status" value="1"/>
</dbReference>
<proteinExistence type="inferred from homology"/>
<evidence type="ECO:0000256" key="4">
    <source>
        <dbReference type="ARBA" id="ARBA00022729"/>
    </source>
</evidence>